<dbReference type="PANTHER" id="PTHR43792:SF1">
    <property type="entry name" value="N-ACETYLTRANSFERASE DOMAIN-CONTAINING PROTEIN"/>
    <property type="match status" value="1"/>
</dbReference>
<protein>
    <recommendedName>
        <fullName evidence="1">N-acetyltransferase domain-containing protein</fullName>
    </recommendedName>
</protein>
<dbReference type="EMBL" id="FLOB01000004">
    <property type="protein sequence ID" value="SBS31788.1"/>
    <property type="molecule type" value="Genomic_DNA"/>
</dbReference>
<dbReference type="InterPro" id="IPR016181">
    <property type="entry name" value="Acyl_CoA_acyltransferase"/>
</dbReference>
<evidence type="ECO:0000259" key="1">
    <source>
        <dbReference type="PROSITE" id="PS51186"/>
    </source>
</evidence>
<dbReference type="InterPro" id="IPR000182">
    <property type="entry name" value="GNAT_dom"/>
</dbReference>
<dbReference type="RefSeq" id="WP_067016388.1">
    <property type="nucleotide sequence ID" value="NZ_FLOB01000004.1"/>
</dbReference>
<accession>A0A1A8TFG1</accession>
<evidence type="ECO:0000313" key="2">
    <source>
        <dbReference type="EMBL" id="SBS31788.1"/>
    </source>
</evidence>
<gene>
    <name evidence="2" type="ORF">MSP8886_02239</name>
</gene>
<dbReference type="Pfam" id="PF13302">
    <property type="entry name" value="Acetyltransf_3"/>
    <property type="match status" value="1"/>
</dbReference>
<evidence type="ECO:0000313" key="3">
    <source>
        <dbReference type="Proteomes" id="UP000092544"/>
    </source>
</evidence>
<dbReference type="PANTHER" id="PTHR43792">
    <property type="entry name" value="GNAT FAMILY, PUTATIVE (AFU_ORTHOLOGUE AFUA_3G00765)-RELATED-RELATED"/>
    <property type="match status" value="1"/>
</dbReference>
<keyword evidence="3" id="KW-1185">Reference proteome</keyword>
<organism evidence="2 3">
    <name type="scientific">Marinomonas spartinae</name>
    <dbReference type="NCBI Taxonomy" id="1792290"/>
    <lineage>
        <taxon>Bacteria</taxon>
        <taxon>Pseudomonadati</taxon>
        <taxon>Pseudomonadota</taxon>
        <taxon>Gammaproteobacteria</taxon>
        <taxon>Oceanospirillales</taxon>
        <taxon>Oceanospirillaceae</taxon>
        <taxon>Marinomonas</taxon>
    </lineage>
</organism>
<reference evidence="2 3" key="1">
    <citation type="submission" date="2016-06" db="EMBL/GenBank/DDBJ databases">
        <authorList>
            <person name="Kjaerup R.B."/>
            <person name="Dalgaard T.S."/>
            <person name="Juul-Madsen H.R."/>
        </authorList>
    </citation>
    <scope>NUCLEOTIDE SEQUENCE [LARGE SCALE GENOMIC DNA]</scope>
    <source>
        <strain evidence="2 3">CECT 8886</strain>
    </source>
</reference>
<proteinExistence type="predicted"/>
<dbReference type="SUPFAM" id="SSF55729">
    <property type="entry name" value="Acyl-CoA N-acyltransferases (Nat)"/>
    <property type="match status" value="1"/>
</dbReference>
<dbReference type="GO" id="GO:0016747">
    <property type="term" value="F:acyltransferase activity, transferring groups other than amino-acyl groups"/>
    <property type="evidence" value="ECO:0007669"/>
    <property type="project" value="InterPro"/>
</dbReference>
<dbReference type="OrthoDB" id="9801656at2"/>
<dbReference type="Gene3D" id="3.40.630.30">
    <property type="match status" value="1"/>
</dbReference>
<dbReference type="AlphaFoldDB" id="A0A1A8TFG1"/>
<name>A0A1A8TFG1_9GAMM</name>
<dbReference type="PROSITE" id="PS51186">
    <property type="entry name" value="GNAT"/>
    <property type="match status" value="1"/>
</dbReference>
<dbReference type="InterPro" id="IPR051531">
    <property type="entry name" value="N-acetyltransferase"/>
</dbReference>
<sequence length="187" mass="21699">MTDIATNRLIIRSFRETDSDGLFEYLSAPRVNCFLDDKVTTLEEAKQKTQERCQDECCAAVTLRDTGELIGELFFHPEERYIQNGQKVDTYNVGWNFNGRFEGKGYASESAHALFDYLFMDKNARRLYAFVEDDNIKSQALSERLGMRKEGCFVEFVSFINHPDGTPKYENTLQYAILKKEWLLRNG</sequence>
<dbReference type="STRING" id="1792290.MSP8886_02239"/>
<dbReference type="Proteomes" id="UP000092544">
    <property type="component" value="Unassembled WGS sequence"/>
</dbReference>
<feature type="domain" description="N-acetyltransferase" evidence="1">
    <location>
        <begin position="9"/>
        <end position="174"/>
    </location>
</feature>